<dbReference type="SUPFAM" id="SSF52172">
    <property type="entry name" value="CheY-like"/>
    <property type="match status" value="1"/>
</dbReference>
<organism evidence="3 4">
    <name type="scientific">Spirosoma liriopis</name>
    <dbReference type="NCBI Taxonomy" id="2937440"/>
    <lineage>
        <taxon>Bacteria</taxon>
        <taxon>Pseudomonadati</taxon>
        <taxon>Bacteroidota</taxon>
        <taxon>Cytophagia</taxon>
        <taxon>Cytophagales</taxon>
        <taxon>Cytophagaceae</taxon>
        <taxon>Spirosoma</taxon>
    </lineage>
</organism>
<dbReference type="PROSITE" id="PS50110">
    <property type="entry name" value="RESPONSE_REGULATORY"/>
    <property type="match status" value="1"/>
</dbReference>
<dbReference type="InterPro" id="IPR001789">
    <property type="entry name" value="Sig_transdc_resp-reg_receiver"/>
</dbReference>
<dbReference type="PANTHER" id="PTHR44520:SF2">
    <property type="entry name" value="RESPONSE REGULATOR RCP1"/>
    <property type="match status" value="1"/>
</dbReference>
<feature type="modified residue" description="4-aspartylphosphate" evidence="1">
    <location>
        <position position="60"/>
    </location>
</feature>
<feature type="domain" description="Response regulatory" evidence="2">
    <location>
        <begin position="6"/>
        <end position="128"/>
    </location>
</feature>
<dbReference type="InterPro" id="IPR052893">
    <property type="entry name" value="TCS_response_regulator"/>
</dbReference>
<dbReference type="Pfam" id="PF00072">
    <property type="entry name" value="Response_reg"/>
    <property type="match status" value="1"/>
</dbReference>
<keyword evidence="1" id="KW-0597">Phosphoprotein</keyword>
<evidence type="ECO:0000259" key="2">
    <source>
        <dbReference type="PROSITE" id="PS50110"/>
    </source>
</evidence>
<dbReference type="EMBL" id="JALPRF010000003">
    <property type="protein sequence ID" value="MCK8493827.1"/>
    <property type="molecule type" value="Genomic_DNA"/>
</dbReference>
<protein>
    <submittedName>
        <fullName evidence="3">Response regulator</fullName>
    </submittedName>
</protein>
<gene>
    <name evidence="3" type="ORF">M0L20_18315</name>
</gene>
<accession>A0ABT0HNX3</accession>
<evidence type="ECO:0000313" key="3">
    <source>
        <dbReference type="EMBL" id="MCK8493827.1"/>
    </source>
</evidence>
<dbReference type="SMART" id="SM00448">
    <property type="entry name" value="REC"/>
    <property type="match status" value="1"/>
</dbReference>
<comment type="caution">
    <text evidence="3">The sequence shown here is derived from an EMBL/GenBank/DDBJ whole genome shotgun (WGS) entry which is preliminary data.</text>
</comment>
<proteinExistence type="predicted"/>
<dbReference type="Proteomes" id="UP001202180">
    <property type="component" value="Unassembled WGS sequence"/>
</dbReference>
<dbReference type="PANTHER" id="PTHR44520">
    <property type="entry name" value="RESPONSE REGULATOR RCP1-RELATED"/>
    <property type="match status" value="1"/>
</dbReference>
<dbReference type="RefSeq" id="WP_248478457.1">
    <property type="nucleotide sequence ID" value="NZ_JALPRF010000003.1"/>
</dbReference>
<sequence>MAYQFPILLVDDDPAVAEILQIAATSSFPEAVFMPVGSFEDAVSYLENLEGKGPKLVLLDVNLHSHGEGLGFLSLLREHPQGRLVPVVMLSATESPDQIRQAYELGAASFTAKPYSYADWKEYMSQLKMYWYNTVSLPGIWFEKEV</sequence>
<evidence type="ECO:0000313" key="4">
    <source>
        <dbReference type="Proteomes" id="UP001202180"/>
    </source>
</evidence>
<keyword evidence="4" id="KW-1185">Reference proteome</keyword>
<dbReference type="Gene3D" id="3.40.50.2300">
    <property type="match status" value="1"/>
</dbReference>
<evidence type="ECO:0000256" key="1">
    <source>
        <dbReference type="PROSITE-ProRule" id="PRU00169"/>
    </source>
</evidence>
<name>A0ABT0HNX3_9BACT</name>
<dbReference type="InterPro" id="IPR011006">
    <property type="entry name" value="CheY-like_superfamily"/>
</dbReference>
<reference evidence="3 4" key="1">
    <citation type="submission" date="2022-04" db="EMBL/GenBank/DDBJ databases">
        <title>Spirosoma sp. strain RP8 genome sequencing and assembly.</title>
        <authorList>
            <person name="Jung Y."/>
        </authorList>
    </citation>
    <scope>NUCLEOTIDE SEQUENCE [LARGE SCALE GENOMIC DNA]</scope>
    <source>
        <strain evidence="3 4">RP8</strain>
    </source>
</reference>